<feature type="domain" description="DUF218" evidence="2">
    <location>
        <begin position="83"/>
        <end position="249"/>
    </location>
</feature>
<keyword evidence="1" id="KW-1133">Transmembrane helix</keyword>
<dbReference type="PANTHER" id="PTHR30336">
    <property type="entry name" value="INNER MEMBRANE PROTEIN, PROBABLE PERMEASE"/>
    <property type="match status" value="1"/>
</dbReference>
<reference evidence="3 4" key="1">
    <citation type="submission" date="2019-05" db="EMBL/GenBank/DDBJ databases">
        <title>Thiomicrorhabdus sediminis sp. nov, a novel sulfur-oxidizing bacterium isolated from coastal sediment.</title>
        <authorList>
            <person name="Liu X."/>
        </authorList>
    </citation>
    <scope>NUCLEOTIDE SEQUENCE [LARGE SCALE GENOMIC DNA]</scope>
    <source>
        <strain evidence="3 4">G1</strain>
    </source>
</reference>
<keyword evidence="4" id="KW-1185">Reference proteome</keyword>
<dbReference type="GO" id="GO:0000270">
    <property type="term" value="P:peptidoglycan metabolic process"/>
    <property type="evidence" value="ECO:0007669"/>
    <property type="project" value="TreeGrafter"/>
</dbReference>
<dbReference type="KEGG" id="thig:FE785_08960"/>
<organism evidence="3 4">
    <name type="scientific">Thiomicrorhabdus sediminis</name>
    <dbReference type="NCBI Taxonomy" id="2580412"/>
    <lineage>
        <taxon>Bacteria</taxon>
        <taxon>Pseudomonadati</taxon>
        <taxon>Pseudomonadota</taxon>
        <taxon>Gammaproteobacteria</taxon>
        <taxon>Thiotrichales</taxon>
        <taxon>Piscirickettsiaceae</taxon>
        <taxon>Thiomicrorhabdus</taxon>
    </lineage>
</organism>
<dbReference type="InterPro" id="IPR051599">
    <property type="entry name" value="Cell_Envelope_Assoc"/>
</dbReference>
<dbReference type="OrthoDB" id="9809813at2"/>
<sequence>MDNLFFMLSKLVWAFLSPGNLIIIALFVGMVFLIFNSFGKAKKILVPTALISFLIMAYPVSDYLMQPLENRFSKPEVLPDQIDGIIVLGGGEDLKRSLSWQVAELGLGGDRYVGAASLASYYPDAPVIFSGGSGLMSLQNTEGEGAIARQLLTTIGIDEQRLIIESLSRNTYENFKYIKPLLPKDKGTYVLVTSAFHMPRSVGIARMQGIKVVPFPVDYRTDSENYRTVGFDFNRNLTTLEAGWREWIGLTAYYFTGKTADWFPKPNGETKSGGKIIKGFYDDQAKPFINESTPQTTPVE</sequence>
<name>A0A4P9K8U6_9GAMM</name>
<dbReference type="CDD" id="cd06259">
    <property type="entry name" value="YdcF-like"/>
    <property type="match status" value="1"/>
</dbReference>
<dbReference type="InterPro" id="IPR014729">
    <property type="entry name" value="Rossmann-like_a/b/a_fold"/>
</dbReference>
<dbReference type="GO" id="GO:0043164">
    <property type="term" value="P:Gram-negative-bacterium-type cell wall biogenesis"/>
    <property type="evidence" value="ECO:0007669"/>
    <property type="project" value="TreeGrafter"/>
</dbReference>
<dbReference type="Gene3D" id="3.40.50.620">
    <property type="entry name" value="HUPs"/>
    <property type="match status" value="1"/>
</dbReference>
<keyword evidence="1" id="KW-0812">Transmembrane</keyword>
<dbReference type="GO" id="GO:0005886">
    <property type="term" value="C:plasma membrane"/>
    <property type="evidence" value="ECO:0007669"/>
    <property type="project" value="TreeGrafter"/>
</dbReference>
<protein>
    <submittedName>
        <fullName evidence="3">YdcF family protein</fullName>
    </submittedName>
</protein>
<dbReference type="InterPro" id="IPR003848">
    <property type="entry name" value="DUF218"/>
</dbReference>
<proteinExistence type="predicted"/>
<dbReference type="Pfam" id="PF02698">
    <property type="entry name" value="DUF218"/>
    <property type="match status" value="1"/>
</dbReference>
<dbReference type="PANTHER" id="PTHR30336:SF4">
    <property type="entry name" value="ENVELOPE BIOGENESIS FACTOR ELYC"/>
    <property type="match status" value="1"/>
</dbReference>
<evidence type="ECO:0000313" key="3">
    <source>
        <dbReference type="EMBL" id="QCU90747.1"/>
    </source>
</evidence>
<keyword evidence="1" id="KW-0472">Membrane</keyword>
<gene>
    <name evidence="3" type="ORF">FE785_08960</name>
</gene>
<dbReference type="Proteomes" id="UP000304864">
    <property type="component" value="Chromosome"/>
</dbReference>
<dbReference type="EMBL" id="CP040602">
    <property type="protein sequence ID" value="QCU90747.1"/>
    <property type="molecule type" value="Genomic_DNA"/>
</dbReference>
<evidence type="ECO:0000256" key="1">
    <source>
        <dbReference type="SAM" id="Phobius"/>
    </source>
</evidence>
<accession>A0A4P9K8U6</accession>
<dbReference type="RefSeq" id="WP_138565421.1">
    <property type="nucleotide sequence ID" value="NZ_CP040602.1"/>
</dbReference>
<evidence type="ECO:0000313" key="4">
    <source>
        <dbReference type="Proteomes" id="UP000304864"/>
    </source>
</evidence>
<dbReference type="AlphaFoldDB" id="A0A4P9K8U6"/>
<feature type="transmembrane region" description="Helical" evidence="1">
    <location>
        <begin position="44"/>
        <end position="61"/>
    </location>
</feature>
<evidence type="ECO:0000259" key="2">
    <source>
        <dbReference type="Pfam" id="PF02698"/>
    </source>
</evidence>
<feature type="transmembrane region" description="Helical" evidence="1">
    <location>
        <begin position="12"/>
        <end position="35"/>
    </location>
</feature>